<keyword evidence="2" id="KW-0812">Transmembrane</keyword>
<dbReference type="RefSeq" id="WP_274924113.1">
    <property type="nucleotide sequence ID" value="NZ_JAKELO010000002.1"/>
</dbReference>
<feature type="region of interest" description="Disordered" evidence="1">
    <location>
        <begin position="128"/>
        <end position="148"/>
    </location>
</feature>
<dbReference type="Proteomes" id="UP001143747">
    <property type="component" value="Unassembled WGS sequence"/>
</dbReference>
<comment type="caution">
    <text evidence="3">The sequence shown here is derived from an EMBL/GenBank/DDBJ whole genome shotgun (WGS) entry which is preliminary data.</text>
</comment>
<evidence type="ECO:0000256" key="1">
    <source>
        <dbReference type="SAM" id="MobiDB-lite"/>
    </source>
</evidence>
<name>A0A9Q4KSN6_9EURY</name>
<proteinExistence type="predicted"/>
<feature type="region of interest" description="Disordered" evidence="1">
    <location>
        <begin position="66"/>
        <end position="86"/>
    </location>
</feature>
<dbReference type="EMBL" id="JAKELO010000002">
    <property type="protein sequence ID" value="MDE4907463.1"/>
    <property type="molecule type" value="Genomic_DNA"/>
</dbReference>
<keyword evidence="4" id="KW-1185">Reference proteome</keyword>
<sequence>MEKSTQIMIAIAGLAVVCVCAAVVLPFVMGNDNEIGSVSTVSYETVPADEPEVVSTVSYETVAADESVNTIGADSSAPEGMAPEGMPEMDAEQIQEMLDMMQADGIDTTDAEAALEDGDMDAFMAFIQENQPANGGAGERQDGLPPQQ</sequence>
<evidence type="ECO:0000313" key="4">
    <source>
        <dbReference type="Proteomes" id="UP001143747"/>
    </source>
</evidence>
<reference evidence="3" key="1">
    <citation type="submission" date="2022-01" db="EMBL/GenBank/DDBJ databases">
        <title>Draft genome of Methanogenium marinum DSM 15558.</title>
        <authorList>
            <person name="Chen S.-C."/>
            <person name="You Y.-T."/>
        </authorList>
    </citation>
    <scope>NUCLEOTIDE SEQUENCE</scope>
    <source>
        <strain evidence="3">DSM 15558</strain>
    </source>
</reference>
<organism evidence="3 4">
    <name type="scientific">Methanogenium marinum</name>
    <dbReference type="NCBI Taxonomy" id="348610"/>
    <lineage>
        <taxon>Archaea</taxon>
        <taxon>Methanobacteriati</taxon>
        <taxon>Methanobacteriota</taxon>
        <taxon>Stenosarchaea group</taxon>
        <taxon>Methanomicrobia</taxon>
        <taxon>Methanomicrobiales</taxon>
        <taxon>Methanomicrobiaceae</taxon>
        <taxon>Methanogenium</taxon>
    </lineage>
</organism>
<protein>
    <submittedName>
        <fullName evidence="3">Uncharacterized protein</fullName>
    </submittedName>
</protein>
<evidence type="ECO:0000313" key="3">
    <source>
        <dbReference type="EMBL" id="MDE4907463.1"/>
    </source>
</evidence>
<evidence type="ECO:0000256" key="2">
    <source>
        <dbReference type="SAM" id="Phobius"/>
    </source>
</evidence>
<keyword evidence="2" id="KW-1133">Transmembrane helix</keyword>
<keyword evidence="2" id="KW-0472">Membrane</keyword>
<accession>A0A9Q4KSN6</accession>
<dbReference type="AlphaFoldDB" id="A0A9Q4KSN6"/>
<gene>
    <name evidence="3" type="ORF">L0665_02370</name>
</gene>
<feature type="transmembrane region" description="Helical" evidence="2">
    <location>
        <begin position="7"/>
        <end position="29"/>
    </location>
</feature>